<comment type="caution">
    <text evidence="3">The sequence shown here is derived from an EMBL/GenBank/DDBJ whole genome shotgun (WGS) entry which is preliminary data.</text>
</comment>
<dbReference type="RefSeq" id="WP_197231949.1">
    <property type="nucleotide sequence ID" value="NZ_SJPV01000030.1"/>
</dbReference>
<name>A0A5C6CZ16_9BACT</name>
<accession>A0A5C6CZ16</accession>
<dbReference type="CDD" id="cd07750">
    <property type="entry name" value="PolyPPase_VTC_like"/>
    <property type="match status" value="1"/>
</dbReference>
<organism evidence="3 4">
    <name type="scientific">Novipirellula artificiosorum</name>
    <dbReference type="NCBI Taxonomy" id="2528016"/>
    <lineage>
        <taxon>Bacteria</taxon>
        <taxon>Pseudomonadati</taxon>
        <taxon>Planctomycetota</taxon>
        <taxon>Planctomycetia</taxon>
        <taxon>Pirellulales</taxon>
        <taxon>Pirellulaceae</taxon>
        <taxon>Novipirellula</taxon>
    </lineage>
</organism>
<evidence type="ECO:0000259" key="2">
    <source>
        <dbReference type="Pfam" id="PF09359"/>
    </source>
</evidence>
<evidence type="ECO:0000313" key="4">
    <source>
        <dbReference type="Proteomes" id="UP000319143"/>
    </source>
</evidence>
<evidence type="ECO:0000256" key="1">
    <source>
        <dbReference type="SAM" id="MobiDB-lite"/>
    </source>
</evidence>
<reference evidence="3 4" key="1">
    <citation type="submission" date="2019-02" db="EMBL/GenBank/DDBJ databases">
        <title>Deep-cultivation of Planctomycetes and their phenomic and genomic characterization uncovers novel biology.</title>
        <authorList>
            <person name="Wiegand S."/>
            <person name="Jogler M."/>
            <person name="Boedeker C."/>
            <person name="Pinto D."/>
            <person name="Vollmers J."/>
            <person name="Rivas-Marin E."/>
            <person name="Kohn T."/>
            <person name="Peeters S.H."/>
            <person name="Heuer A."/>
            <person name="Rast P."/>
            <person name="Oberbeckmann S."/>
            <person name="Bunk B."/>
            <person name="Jeske O."/>
            <person name="Meyerdierks A."/>
            <person name="Storesund J.E."/>
            <person name="Kallscheuer N."/>
            <person name="Luecker S."/>
            <person name="Lage O.M."/>
            <person name="Pohl T."/>
            <person name="Merkel B.J."/>
            <person name="Hornburger P."/>
            <person name="Mueller R.-W."/>
            <person name="Bruemmer F."/>
            <person name="Labrenz M."/>
            <person name="Spormann A.M."/>
            <person name="Op Den Camp H."/>
            <person name="Overmann J."/>
            <person name="Amann R."/>
            <person name="Jetten M.S.M."/>
            <person name="Mascher T."/>
            <person name="Medema M.H."/>
            <person name="Devos D.P."/>
            <person name="Kaster A.-K."/>
            <person name="Ovreas L."/>
            <person name="Rohde M."/>
            <person name="Galperin M.Y."/>
            <person name="Jogler C."/>
        </authorList>
    </citation>
    <scope>NUCLEOTIDE SEQUENCE [LARGE SCALE GENOMIC DNA]</scope>
    <source>
        <strain evidence="3 4">Poly41</strain>
    </source>
</reference>
<dbReference type="InterPro" id="IPR042267">
    <property type="entry name" value="VTC_sf"/>
</dbReference>
<dbReference type="InterPro" id="IPR018966">
    <property type="entry name" value="VTC_domain"/>
</dbReference>
<dbReference type="EMBL" id="SJPV01000030">
    <property type="protein sequence ID" value="TWU28741.1"/>
    <property type="molecule type" value="Genomic_DNA"/>
</dbReference>
<feature type="domain" description="VTC" evidence="2">
    <location>
        <begin position="8"/>
        <end position="251"/>
    </location>
</feature>
<dbReference type="AlphaFoldDB" id="A0A5C6CZ16"/>
<protein>
    <submittedName>
        <fullName evidence="3">VTC domain protein</fullName>
    </submittedName>
</protein>
<dbReference type="Proteomes" id="UP000319143">
    <property type="component" value="Unassembled WGS sequence"/>
</dbReference>
<keyword evidence="4" id="KW-1185">Reference proteome</keyword>
<feature type="region of interest" description="Disordered" evidence="1">
    <location>
        <begin position="112"/>
        <end position="139"/>
    </location>
</feature>
<sequence length="277" mass="32546">MINTNNKRLELKYVIDHDLSQQVKRWAREHLGVDAYCDPSLHDSYEVHTLYLDSAEMDLFYQTGVVGRTKFRVRRYGMEPKLWLETKRKKNQVVRKERTEVSEAELLRRVERLQHHAPQSVHDEPRDPGTLGNPNSVKTRSDEEWCGDWFLDRVADHHLQPTVEIYYRRFARTSVHHGEPLRLTIDSHLRAMATHQWPLSRINPASMQPIDDVEVLELKFNNRMPQAFKELLRTFPIAMTGFSKFRGGVDKVRTTAYPMLVPEPADDYRNVKRESVA</sequence>
<dbReference type="Pfam" id="PF09359">
    <property type="entry name" value="VTC"/>
    <property type="match status" value="1"/>
</dbReference>
<dbReference type="Gene3D" id="3.20.100.30">
    <property type="entry name" value="VTC, catalytic tunnel domain"/>
    <property type="match status" value="1"/>
</dbReference>
<gene>
    <name evidence="3" type="ORF">Poly41_69030</name>
</gene>
<evidence type="ECO:0000313" key="3">
    <source>
        <dbReference type="EMBL" id="TWU28741.1"/>
    </source>
</evidence>
<dbReference type="GO" id="GO:0006799">
    <property type="term" value="P:polyphosphate biosynthetic process"/>
    <property type="evidence" value="ECO:0007669"/>
    <property type="project" value="UniProtKB-ARBA"/>
</dbReference>
<proteinExistence type="predicted"/>